<dbReference type="Gene3D" id="1.20.1070.10">
    <property type="entry name" value="Rhodopsin 7-helix transmembrane proteins"/>
    <property type="match status" value="2"/>
</dbReference>
<keyword evidence="5" id="KW-0325">Glycoprotein</keyword>
<sequence length="284" mass="31935">MQDGTEGSNFYIPMSNMTGLVRSPFEYLQFYLADPWQFYLLAFYMFFLICFGFPINSLTLHIHTLMEMLEAKWKTYYNYCISLFPCVILGQVSLWSLVVLAIEGYIVVCKPMGSFTFSTTHTSAGCAFAWVMAMTCAAPPLPPMAAYVLYLFSCQICVSVIAIVFTYGSLVLTVNERGQCESKDAEREERLSIYPYVTRMRFVMVCGFLIAWTPYTSFAVWIFFNKRAAFTAMAAHILVVRSVGSGTEMLLDQIPESTSKNPLGDEESSSVSNSRTEVPSVDPA</sequence>
<dbReference type="PRINTS" id="PR00579">
    <property type="entry name" value="RHODOPSIN"/>
</dbReference>
<evidence type="ECO:0000256" key="1">
    <source>
        <dbReference type="ARBA" id="ARBA00004141"/>
    </source>
</evidence>
<reference evidence="10" key="1">
    <citation type="submission" date="2018-06" db="EMBL/GenBank/DDBJ databases">
        <title>Genome assembly of Danube salmon.</title>
        <authorList>
            <person name="Macqueen D.J."/>
            <person name="Gundappa M.K."/>
        </authorList>
    </citation>
    <scope>NUCLEOTIDE SEQUENCE [LARGE SCALE GENOMIC DNA]</scope>
</reference>
<reference evidence="9" key="2">
    <citation type="submission" date="2025-08" db="UniProtKB">
        <authorList>
            <consortium name="Ensembl"/>
        </authorList>
    </citation>
    <scope>IDENTIFICATION</scope>
</reference>
<evidence type="ECO:0000256" key="6">
    <source>
        <dbReference type="SAM" id="MobiDB-lite"/>
    </source>
</evidence>
<feature type="region of interest" description="Disordered" evidence="6">
    <location>
        <begin position="255"/>
        <end position="284"/>
    </location>
</feature>
<keyword evidence="7" id="KW-0812">Transmembrane</keyword>
<organism evidence="9 10">
    <name type="scientific">Hucho hucho</name>
    <name type="common">huchen</name>
    <dbReference type="NCBI Taxonomy" id="62062"/>
    <lineage>
        <taxon>Eukaryota</taxon>
        <taxon>Metazoa</taxon>
        <taxon>Chordata</taxon>
        <taxon>Craniata</taxon>
        <taxon>Vertebrata</taxon>
        <taxon>Euteleostomi</taxon>
        <taxon>Actinopterygii</taxon>
        <taxon>Neopterygii</taxon>
        <taxon>Teleostei</taxon>
        <taxon>Protacanthopterygii</taxon>
        <taxon>Salmoniformes</taxon>
        <taxon>Salmonidae</taxon>
        <taxon>Salmoninae</taxon>
        <taxon>Hucho</taxon>
    </lineage>
</organism>
<dbReference type="Gene3D" id="4.10.840.10">
    <property type="entry name" value="Rhodopsin, N-terminal domain"/>
    <property type="match status" value="1"/>
</dbReference>
<evidence type="ECO:0000313" key="10">
    <source>
        <dbReference type="Proteomes" id="UP000314982"/>
    </source>
</evidence>
<dbReference type="PANTHER" id="PTHR24240">
    <property type="entry name" value="OPSIN"/>
    <property type="match status" value="1"/>
</dbReference>
<feature type="transmembrane region" description="Helical" evidence="7">
    <location>
        <begin position="76"/>
        <end position="102"/>
    </location>
</feature>
<evidence type="ECO:0000256" key="2">
    <source>
        <dbReference type="ARBA" id="ARBA00023040"/>
    </source>
</evidence>
<dbReference type="InterPro" id="IPR037114">
    <property type="entry name" value="Rhodopsin_N_sf"/>
</dbReference>
<keyword evidence="7" id="KW-0472">Membrane</keyword>
<dbReference type="GO" id="GO:0004930">
    <property type="term" value="F:G protein-coupled receptor activity"/>
    <property type="evidence" value="ECO:0007669"/>
    <property type="project" value="UniProtKB-KW"/>
</dbReference>
<feature type="transmembrane region" description="Helical" evidence="7">
    <location>
        <begin position="148"/>
        <end position="168"/>
    </location>
</feature>
<dbReference type="AlphaFoldDB" id="A0A4W5R196"/>
<feature type="transmembrane region" description="Helical" evidence="7">
    <location>
        <begin position="36"/>
        <end position="55"/>
    </location>
</feature>
<proteinExistence type="predicted"/>
<keyword evidence="7" id="KW-1133">Transmembrane helix</keyword>
<protein>
    <recommendedName>
        <fullName evidence="8">Rhodopsin N-terminal domain-containing protein</fullName>
    </recommendedName>
</protein>
<dbReference type="InterPro" id="IPR019477">
    <property type="entry name" value="Rhodopsin_N"/>
</dbReference>
<keyword evidence="10" id="KW-1185">Reference proteome</keyword>
<feature type="domain" description="Rhodopsin N-terminal" evidence="8">
    <location>
        <begin position="4"/>
        <end position="38"/>
    </location>
</feature>
<evidence type="ECO:0000259" key="8">
    <source>
        <dbReference type="Pfam" id="PF10413"/>
    </source>
</evidence>
<feature type="glycosylation site" description="N-linked (GlcNAc...) asparagine" evidence="5">
    <location>
        <position position="16"/>
    </location>
</feature>
<dbReference type="GO" id="GO:0016020">
    <property type="term" value="C:membrane"/>
    <property type="evidence" value="ECO:0007669"/>
    <property type="project" value="UniProtKB-SubCell"/>
</dbReference>
<feature type="transmembrane region" description="Helical" evidence="7">
    <location>
        <begin position="202"/>
        <end position="224"/>
    </location>
</feature>
<dbReference type="Pfam" id="PF10413">
    <property type="entry name" value="Rhodopsin_N"/>
    <property type="match status" value="1"/>
</dbReference>
<dbReference type="GeneTree" id="ENSGT01030000234549"/>
<evidence type="ECO:0000256" key="5">
    <source>
        <dbReference type="PIRSR" id="PIRSR600732-4"/>
    </source>
</evidence>
<reference evidence="9" key="3">
    <citation type="submission" date="2025-09" db="UniProtKB">
        <authorList>
            <consortium name="Ensembl"/>
        </authorList>
    </citation>
    <scope>IDENTIFICATION</scope>
</reference>
<keyword evidence="4" id="KW-0807">Transducer</keyword>
<evidence type="ECO:0000313" key="9">
    <source>
        <dbReference type="Ensembl" id="ENSHHUP00000079738.1"/>
    </source>
</evidence>
<dbReference type="Ensembl" id="ENSHHUT00000082304.1">
    <property type="protein sequence ID" value="ENSHHUP00000079738.1"/>
    <property type="gene ID" value="ENSHHUG00000046134.1"/>
</dbReference>
<dbReference type="Proteomes" id="UP000314982">
    <property type="component" value="Unassembled WGS sequence"/>
</dbReference>
<accession>A0A4W5R196</accession>
<comment type="subcellular location">
    <subcellularLocation>
        <location evidence="1">Membrane</location>
        <topology evidence="1">Multi-pass membrane protein</topology>
    </subcellularLocation>
</comment>
<dbReference type="InterPro" id="IPR050125">
    <property type="entry name" value="GPCR_opsins"/>
</dbReference>
<dbReference type="STRING" id="62062.ENSHHUP00000079738"/>
<dbReference type="GO" id="GO:0007602">
    <property type="term" value="P:phototransduction"/>
    <property type="evidence" value="ECO:0007669"/>
    <property type="project" value="InterPro"/>
</dbReference>
<keyword evidence="2" id="KW-0297">G-protein coupled receptor</keyword>
<name>A0A4W5R196_9TELE</name>
<dbReference type="InterPro" id="IPR000732">
    <property type="entry name" value="Rhodopsin"/>
</dbReference>
<evidence type="ECO:0000256" key="3">
    <source>
        <dbReference type="ARBA" id="ARBA00023170"/>
    </source>
</evidence>
<evidence type="ECO:0000256" key="4">
    <source>
        <dbReference type="ARBA" id="ARBA00023224"/>
    </source>
</evidence>
<feature type="transmembrane region" description="Helical" evidence="7">
    <location>
        <begin position="122"/>
        <end position="141"/>
    </location>
</feature>
<dbReference type="SUPFAM" id="SSF81321">
    <property type="entry name" value="Family A G protein-coupled receptor-like"/>
    <property type="match status" value="1"/>
</dbReference>
<keyword evidence="3" id="KW-0675">Receptor</keyword>
<evidence type="ECO:0000256" key="7">
    <source>
        <dbReference type="SAM" id="Phobius"/>
    </source>
</evidence>